<organism evidence="5 6">
    <name type="scientific">Penicillium atrosanguineum</name>
    <dbReference type="NCBI Taxonomy" id="1132637"/>
    <lineage>
        <taxon>Eukaryota</taxon>
        <taxon>Fungi</taxon>
        <taxon>Dikarya</taxon>
        <taxon>Ascomycota</taxon>
        <taxon>Pezizomycotina</taxon>
        <taxon>Eurotiomycetes</taxon>
        <taxon>Eurotiomycetidae</taxon>
        <taxon>Eurotiales</taxon>
        <taxon>Aspergillaceae</taxon>
        <taxon>Penicillium</taxon>
    </lineage>
</organism>
<dbReference type="InterPro" id="IPR050327">
    <property type="entry name" value="Proton-linked_MCT"/>
</dbReference>
<feature type="transmembrane region" description="Helical" evidence="4">
    <location>
        <begin position="46"/>
        <end position="69"/>
    </location>
</feature>
<feature type="transmembrane region" description="Helical" evidence="4">
    <location>
        <begin position="405"/>
        <end position="430"/>
    </location>
</feature>
<accession>A0A9W9HJI9</accession>
<evidence type="ECO:0000313" key="5">
    <source>
        <dbReference type="EMBL" id="KAJ5324580.1"/>
    </source>
</evidence>
<proteinExistence type="inferred from homology"/>
<evidence type="ECO:0000313" key="6">
    <source>
        <dbReference type="Proteomes" id="UP001147746"/>
    </source>
</evidence>
<keyword evidence="6" id="KW-1185">Reference proteome</keyword>
<dbReference type="Pfam" id="PF07690">
    <property type="entry name" value="MFS_1"/>
    <property type="match status" value="1"/>
</dbReference>
<dbReference type="InterPro" id="IPR011701">
    <property type="entry name" value="MFS"/>
</dbReference>
<keyword evidence="4" id="KW-0472">Membrane</keyword>
<evidence type="ECO:0000256" key="2">
    <source>
        <dbReference type="ARBA" id="ARBA00006727"/>
    </source>
</evidence>
<dbReference type="PANTHER" id="PTHR11360">
    <property type="entry name" value="MONOCARBOXYLATE TRANSPORTER"/>
    <property type="match status" value="1"/>
</dbReference>
<dbReference type="InterPro" id="IPR020846">
    <property type="entry name" value="MFS_dom"/>
</dbReference>
<comment type="subcellular location">
    <subcellularLocation>
        <location evidence="1">Membrane</location>
        <topology evidence="1">Multi-pass membrane protein</topology>
    </subcellularLocation>
</comment>
<dbReference type="EMBL" id="JAPZBO010000002">
    <property type="protein sequence ID" value="KAJ5324580.1"/>
    <property type="molecule type" value="Genomic_DNA"/>
</dbReference>
<feature type="transmembrane region" description="Helical" evidence="4">
    <location>
        <begin position="207"/>
        <end position="228"/>
    </location>
</feature>
<feature type="transmembrane region" description="Helical" evidence="4">
    <location>
        <begin position="376"/>
        <end position="399"/>
    </location>
</feature>
<dbReference type="PANTHER" id="PTHR11360:SF234">
    <property type="entry name" value="MFS-TYPE TRANSPORTER DBAD-RELATED"/>
    <property type="match status" value="1"/>
</dbReference>
<feature type="transmembrane region" description="Helical" evidence="4">
    <location>
        <begin position="176"/>
        <end position="195"/>
    </location>
</feature>
<comment type="similarity">
    <text evidence="2">Belongs to the major facilitator superfamily. Monocarboxylate porter (TC 2.A.1.13) family.</text>
</comment>
<reference evidence="5" key="2">
    <citation type="journal article" date="2023" name="IMA Fungus">
        <title>Comparative genomic study of the Penicillium genus elucidates a diverse pangenome and 15 lateral gene transfer events.</title>
        <authorList>
            <person name="Petersen C."/>
            <person name="Sorensen T."/>
            <person name="Nielsen M.R."/>
            <person name="Sondergaard T.E."/>
            <person name="Sorensen J.L."/>
            <person name="Fitzpatrick D.A."/>
            <person name="Frisvad J.C."/>
            <person name="Nielsen K.L."/>
        </authorList>
    </citation>
    <scope>NUCLEOTIDE SEQUENCE</scope>
    <source>
        <strain evidence="5">IBT 21472</strain>
    </source>
</reference>
<dbReference type="Proteomes" id="UP001147746">
    <property type="component" value="Unassembled WGS sequence"/>
</dbReference>
<keyword evidence="4" id="KW-1133">Transmembrane helix</keyword>
<gene>
    <name evidence="5" type="ORF">N7476_003180</name>
</gene>
<sequence length="440" mass="47451">MSISTENDEDIRGVSLEVPIAVSDEKQSSVETATRPSPPPPPDGGLMAWLQVAGAFFLFFNSWGVVNTFGVFQSYYEDVLLAKYSASSISWIGTIQGFCLFLAGVVVGPVFDKGHLKVLITIGTFLVVFGLMMTSLSTEYYQVFLAHGLSVGIGCAFLFLPSIAIVATYFTTHRALAMGITASGGSIGAVIYPVIFHKLIDRLGFGWTTRVIAFVALGGLCFSIAVMKMRLSPPKHSRSMFDFSALKEIPFLVFCFGLFFVFTGLYFPFFYLPSYFSVFLHSDTNIAFYSIAILNAASVFGRITPGILADRIGSINTIVPISAIATILAFAWIGIRNEAGTIVFACIYGYASGALVSLPPTIVAHLAPNMSVVGTWLGMCFIFAGLGLLIGNPIAGALLNLQDAVFWKAQLFCAVMVAAGMILLAGLRLLKYNQADGWKM</sequence>
<name>A0A9W9HJI9_9EURO</name>
<protein>
    <submittedName>
        <fullName evidence="5">Uncharacterized protein</fullName>
    </submittedName>
</protein>
<dbReference type="AlphaFoldDB" id="A0A9W9HJI9"/>
<feature type="transmembrane region" description="Helical" evidence="4">
    <location>
        <begin position="315"/>
        <end position="335"/>
    </location>
</feature>
<comment type="caution">
    <text evidence="5">The sequence shown here is derived from an EMBL/GenBank/DDBJ whole genome shotgun (WGS) entry which is preliminary data.</text>
</comment>
<dbReference type="Gene3D" id="1.20.1250.20">
    <property type="entry name" value="MFS general substrate transporter like domains"/>
    <property type="match status" value="2"/>
</dbReference>
<dbReference type="InterPro" id="IPR036259">
    <property type="entry name" value="MFS_trans_sf"/>
</dbReference>
<feature type="transmembrane region" description="Helical" evidence="4">
    <location>
        <begin position="89"/>
        <end position="111"/>
    </location>
</feature>
<feature type="region of interest" description="Disordered" evidence="3">
    <location>
        <begin position="1"/>
        <end position="40"/>
    </location>
</feature>
<feature type="transmembrane region" description="Helical" evidence="4">
    <location>
        <begin position="286"/>
        <end position="303"/>
    </location>
</feature>
<evidence type="ECO:0000256" key="1">
    <source>
        <dbReference type="ARBA" id="ARBA00004141"/>
    </source>
</evidence>
<reference evidence="5" key="1">
    <citation type="submission" date="2022-12" db="EMBL/GenBank/DDBJ databases">
        <authorList>
            <person name="Petersen C."/>
        </authorList>
    </citation>
    <scope>NUCLEOTIDE SEQUENCE</scope>
    <source>
        <strain evidence="5">IBT 21472</strain>
    </source>
</reference>
<dbReference type="GO" id="GO:0022857">
    <property type="term" value="F:transmembrane transporter activity"/>
    <property type="evidence" value="ECO:0007669"/>
    <property type="project" value="InterPro"/>
</dbReference>
<feature type="transmembrane region" description="Helical" evidence="4">
    <location>
        <begin position="249"/>
        <end position="271"/>
    </location>
</feature>
<dbReference type="SUPFAM" id="SSF103473">
    <property type="entry name" value="MFS general substrate transporter"/>
    <property type="match status" value="1"/>
</dbReference>
<feature type="transmembrane region" description="Helical" evidence="4">
    <location>
        <begin position="341"/>
        <end position="364"/>
    </location>
</feature>
<evidence type="ECO:0000256" key="3">
    <source>
        <dbReference type="SAM" id="MobiDB-lite"/>
    </source>
</evidence>
<feature type="transmembrane region" description="Helical" evidence="4">
    <location>
        <begin position="118"/>
        <end position="138"/>
    </location>
</feature>
<keyword evidence="4" id="KW-0812">Transmembrane</keyword>
<evidence type="ECO:0000256" key="4">
    <source>
        <dbReference type="SAM" id="Phobius"/>
    </source>
</evidence>
<dbReference type="GO" id="GO:0016020">
    <property type="term" value="C:membrane"/>
    <property type="evidence" value="ECO:0007669"/>
    <property type="project" value="UniProtKB-SubCell"/>
</dbReference>
<dbReference type="PROSITE" id="PS50850">
    <property type="entry name" value="MFS"/>
    <property type="match status" value="1"/>
</dbReference>
<feature type="transmembrane region" description="Helical" evidence="4">
    <location>
        <begin position="144"/>
        <end position="169"/>
    </location>
</feature>